<evidence type="ECO:0000313" key="2">
    <source>
        <dbReference type="Proteomes" id="UP000696280"/>
    </source>
</evidence>
<organism evidence="1 2">
    <name type="scientific">Hymenoscyphus fraxineus</name>
    <dbReference type="NCBI Taxonomy" id="746836"/>
    <lineage>
        <taxon>Eukaryota</taxon>
        <taxon>Fungi</taxon>
        <taxon>Dikarya</taxon>
        <taxon>Ascomycota</taxon>
        <taxon>Pezizomycotina</taxon>
        <taxon>Leotiomycetes</taxon>
        <taxon>Helotiales</taxon>
        <taxon>Helotiaceae</taxon>
        <taxon>Hymenoscyphus</taxon>
    </lineage>
</organism>
<dbReference type="AlphaFoldDB" id="A0A9N9KTS3"/>
<name>A0A9N9KTS3_9HELO</name>
<proteinExistence type="predicted"/>
<sequence>MGVVPVTQQYAAAQSDTRFSGSPLVHRQRRFRLGPSRKEVGRVVTGVCRLSDGALETSKDGKLANSMTLLFFDLSEDNDVTEKDPLILALCGVFSPRREKSLFVKGTKKKRKKKRSGDLR</sequence>
<reference evidence="1" key="1">
    <citation type="submission" date="2021-07" db="EMBL/GenBank/DDBJ databases">
        <authorList>
            <person name="Durling M."/>
        </authorList>
    </citation>
    <scope>NUCLEOTIDE SEQUENCE</scope>
</reference>
<keyword evidence="2" id="KW-1185">Reference proteome</keyword>
<dbReference type="Proteomes" id="UP000696280">
    <property type="component" value="Unassembled WGS sequence"/>
</dbReference>
<gene>
    <name evidence="1" type="ORF">HYFRA_00010251</name>
</gene>
<evidence type="ECO:0000313" key="1">
    <source>
        <dbReference type="EMBL" id="CAG8953501.1"/>
    </source>
</evidence>
<accession>A0A9N9KTS3</accession>
<protein>
    <submittedName>
        <fullName evidence="1">Uncharacterized protein</fullName>
    </submittedName>
</protein>
<dbReference type="EMBL" id="CAJVRL010000050">
    <property type="protein sequence ID" value="CAG8953501.1"/>
    <property type="molecule type" value="Genomic_DNA"/>
</dbReference>
<comment type="caution">
    <text evidence="1">The sequence shown here is derived from an EMBL/GenBank/DDBJ whole genome shotgun (WGS) entry which is preliminary data.</text>
</comment>